<protein>
    <recommendedName>
        <fullName evidence="1">Retrotransposon gag domain-containing protein</fullName>
    </recommendedName>
</protein>
<reference evidence="2" key="1">
    <citation type="journal article" date="2019" name="Sci. Rep.">
        <title>Draft genome of Tanacetum cinerariifolium, the natural source of mosquito coil.</title>
        <authorList>
            <person name="Yamashiro T."/>
            <person name="Shiraishi A."/>
            <person name="Satake H."/>
            <person name="Nakayama K."/>
        </authorList>
    </citation>
    <scope>NUCLEOTIDE SEQUENCE</scope>
</reference>
<organism evidence="2">
    <name type="scientific">Tanacetum cinerariifolium</name>
    <name type="common">Dalmatian daisy</name>
    <name type="synonym">Chrysanthemum cinerariifolium</name>
    <dbReference type="NCBI Taxonomy" id="118510"/>
    <lineage>
        <taxon>Eukaryota</taxon>
        <taxon>Viridiplantae</taxon>
        <taxon>Streptophyta</taxon>
        <taxon>Embryophyta</taxon>
        <taxon>Tracheophyta</taxon>
        <taxon>Spermatophyta</taxon>
        <taxon>Magnoliopsida</taxon>
        <taxon>eudicotyledons</taxon>
        <taxon>Gunneridae</taxon>
        <taxon>Pentapetalae</taxon>
        <taxon>asterids</taxon>
        <taxon>campanulids</taxon>
        <taxon>Asterales</taxon>
        <taxon>Asteraceae</taxon>
        <taxon>Asteroideae</taxon>
        <taxon>Anthemideae</taxon>
        <taxon>Anthemidinae</taxon>
        <taxon>Tanacetum</taxon>
    </lineage>
</organism>
<feature type="domain" description="Retrotransposon gag" evidence="1">
    <location>
        <begin position="90"/>
        <end position="181"/>
    </location>
</feature>
<comment type="caution">
    <text evidence="2">The sequence shown here is derived from an EMBL/GenBank/DDBJ whole genome shotgun (WGS) entry which is preliminary data.</text>
</comment>
<dbReference type="AlphaFoldDB" id="A0A699HE71"/>
<name>A0A699HE71_TANCI</name>
<accession>A0A699HE71</accession>
<gene>
    <name evidence="2" type="ORF">Tci_330113</name>
</gene>
<dbReference type="InterPro" id="IPR005162">
    <property type="entry name" value="Retrotrans_gag_dom"/>
</dbReference>
<sequence length="258" mass="29404">MSTRSSARNLFSPLDNPELTIRRRSCSDPTLLNNSEMATEGPGDLPVPDLRTMEELCQPSLNGRGGPIASIAIQSIKVNGVTDDALRLYLFPHSLTHHATAWSHRLLRNSINTFEQMVKMFLEKYFPPSMVTKLRDEITNFRQRPDESLFEACERYKLSIDRCPNHNMFPVTQIDTFYNCLTLRHRDTINAAAGGTFMKRRLEECYDLIKNMTAHHNDWDTSAQWSESSSSITSSSDTEITALKAEMAEINKNLMRVL</sequence>
<evidence type="ECO:0000259" key="1">
    <source>
        <dbReference type="Pfam" id="PF03732"/>
    </source>
</evidence>
<evidence type="ECO:0000313" key="2">
    <source>
        <dbReference type="EMBL" id="GEX58138.1"/>
    </source>
</evidence>
<proteinExistence type="predicted"/>
<dbReference type="PANTHER" id="PTHR33223:SF11">
    <property type="entry name" value="ELEMENT PROTEIN, PUTATIVE-RELATED"/>
    <property type="match status" value="1"/>
</dbReference>
<dbReference type="EMBL" id="BKCJ010116939">
    <property type="protein sequence ID" value="GEX58138.1"/>
    <property type="molecule type" value="Genomic_DNA"/>
</dbReference>
<dbReference type="PANTHER" id="PTHR33223">
    <property type="entry name" value="CCHC-TYPE DOMAIN-CONTAINING PROTEIN"/>
    <property type="match status" value="1"/>
</dbReference>
<dbReference type="Pfam" id="PF03732">
    <property type="entry name" value="Retrotrans_gag"/>
    <property type="match status" value="1"/>
</dbReference>